<evidence type="ECO:0000313" key="1">
    <source>
        <dbReference type="EMBL" id="KAI9905852.1"/>
    </source>
</evidence>
<keyword evidence="2" id="KW-1185">Reference proteome</keyword>
<gene>
    <name evidence="1" type="ORF">PsorP6_014177</name>
</gene>
<sequence length="150" mass="16887">MSHFDRLKRLWRQYGVVAIGTYVTLYGAVLGSIYVAIDQGWVRTSKKQASENEETPPDESFNLVTTTNKFVKIAEDLGIAQYLEIERVNAKSGTFLLAWIATKFTEPLRLALTIAVTPRIARFVGRAPKLPPKESRASRHKKPEPTPSKQ</sequence>
<evidence type="ECO:0000313" key="2">
    <source>
        <dbReference type="Proteomes" id="UP001163321"/>
    </source>
</evidence>
<dbReference type="Proteomes" id="UP001163321">
    <property type="component" value="Chromosome 9"/>
</dbReference>
<protein>
    <submittedName>
        <fullName evidence="1">Uncharacterized protein</fullName>
    </submittedName>
</protein>
<accession>A0ACC0VHN6</accession>
<proteinExistence type="predicted"/>
<comment type="caution">
    <text evidence="1">The sequence shown here is derived from an EMBL/GenBank/DDBJ whole genome shotgun (WGS) entry which is preliminary data.</text>
</comment>
<organism evidence="1 2">
    <name type="scientific">Peronosclerospora sorghi</name>
    <dbReference type="NCBI Taxonomy" id="230839"/>
    <lineage>
        <taxon>Eukaryota</taxon>
        <taxon>Sar</taxon>
        <taxon>Stramenopiles</taxon>
        <taxon>Oomycota</taxon>
        <taxon>Peronosporomycetes</taxon>
        <taxon>Peronosporales</taxon>
        <taxon>Peronosporaceae</taxon>
        <taxon>Peronosclerospora</taxon>
    </lineage>
</organism>
<name>A0ACC0VHN6_9STRA</name>
<reference evidence="1 2" key="1">
    <citation type="journal article" date="2022" name="bioRxiv">
        <title>The genome of the oomycete Peronosclerospora sorghi, a cosmopolitan pathogen of maize and sorghum, is inflated with dispersed pseudogenes.</title>
        <authorList>
            <person name="Fletcher K."/>
            <person name="Martin F."/>
            <person name="Isakeit T."/>
            <person name="Cavanaugh K."/>
            <person name="Magill C."/>
            <person name="Michelmore R."/>
        </authorList>
    </citation>
    <scope>NUCLEOTIDE SEQUENCE [LARGE SCALE GENOMIC DNA]</scope>
    <source>
        <strain evidence="1">P6</strain>
    </source>
</reference>
<dbReference type="EMBL" id="CM047588">
    <property type="protein sequence ID" value="KAI9905852.1"/>
    <property type="molecule type" value="Genomic_DNA"/>
</dbReference>